<keyword evidence="1" id="KW-0812">Transmembrane</keyword>
<reference evidence="2" key="1">
    <citation type="submission" date="2022-06" db="EMBL/GenBank/DDBJ databases">
        <title>Ornithinimicrobium HY1793.</title>
        <authorList>
            <person name="Huang Y."/>
        </authorList>
    </citation>
    <scope>NUCLEOTIDE SEQUENCE</scope>
    <source>
        <strain evidence="2">HY1793</strain>
    </source>
</reference>
<evidence type="ECO:0008006" key="4">
    <source>
        <dbReference type="Google" id="ProtNLM"/>
    </source>
</evidence>
<protein>
    <recommendedName>
        <fullName evidence="4">DUF1648 domain-containing protein</fullName>
    </recommendedName>
</protein>
<keyword evidence="3" id="KW-1185">Reference proteome</keyword>
<dbReference type="EMBL" id="CP099489">
    <property type="protein sequence ID" value="USQ80833.1"/>
    <property type="molecule type" value="Genomic_DNA"/>
</dbReference>
<accession>A0ABY4YVQ1</accession>
<feature type="transmembrane region" description="Helical" evidence="1">
    <location>
        <begin position="119"/>
        <end position="139"/>
    </location>
</feature>
<evidence type="ECO:0000313" key="3">
    <source>
        <dbReference type="Proteomes" id="UP001056455"/>
    </source>
</evidence>
<feature type="transmembrane region" description="Helical" evidence="1">
    <location>
        <begin position="51"/>
        <end position="78"/>
    </location>
</feature>
<dbReference type="RefSeq" id="WP_252594221.1">
    <property type="nucleotide sequence ID" value="NZ_CP099489.1"/>
</dbReference>
<sequence>MTSSRVQRVSAGVWAMVPFAALLGAATLWQAPARVPTHWSSDLPDGFSTGAGVFTVTVSIAGFCAVAAALVAALAVVVPALWSRWIVTVLAGVAAAAAATYGAAAWGTHLAGTAEKVHVIWSIAPFVIGILWAVVAYLLHRTEPVDRQAVIDTVPERSRVVPVRGGDVVPWATVARSGTLFGTAIFVAVVLTVTTVLAWISSLWLGLFVAVVSVAAVAFTAAWSRVEIQVDDAGLVLQSLVLPVPVLRVAVEDVVGVEVADLDPMKWGGIGLRWLPDRSAYIVRGGPGIVVHRASGRRLGIEIPEGEEVAAAGTHALLQSAGRALAAGRGSTAG</sequence>
<organism evidence="2 3">
    <name type="scientific">Ornithinimicrobium faecis</name>
    <dbReference type="NCBI Taxonomy" id="2934158"/>
    <lineage>
        <taxon>Bacteria</taxon>
        <taxon>Bacillati</taxon>
        <taxon>Actinomycetota</taxon>
        <taxon>Actinomycetes</taxon>
        <taxon>Micrococcales</taxon>
        <taxon>Ornithinimicrobiaceae</taxon>
        <taxon>Ornithinimicrobium</taxon>
    </lineage>
</organism>
<feature type="transmembrane region" description="Helical" evidence="1">
    <location>
        <begin position="85"/>
        <end position="107"/>
    </location>
</feature>
<feature type="transmembrane region" description="Helical" evidence="1">
    <location>
        <begin position="206"/>
        <end position="223"/>
    </location>
</feature>
<name>A0ABY4YVQ1_9MICO</name>
<evidence type="ECO:0000313" key="2">
    <source>
        <dbReference type="EMBL" id="USQ80833.1"/>
    </source>
</evidence>
<keyword evidence="1" id="KW-0472">Membrane</keyword>
<keyword evidence="1" id="KW-1133">Transmembrane helix</keyword>
<feature type="transmembrane region" description="Helical" evidence="1">
    <location>
        <begin position="12"/>
        <end position="31"/>
    </location>
</feature>
<dbReference type="Proteomes" id="UP001056455">
    <property type="component" value="Chromosome"/>
</dbReference>
<evidence type="ECO:0000256" key="1">
    <source>
        <dbReference type="SAM" id="Phobius"/>
    </source>
</evidence>
<feature type="transmembrane region" description="Helical" evidence="1">
    <location>
        <begin position="180"/>
        <end position="200"/>
    </location>
</feature>
<proteinExistence type="predicted"/>
<gene>
    <name evidence="2" type="ORF">NF556_04035</name>
</gene>